<dbReference type="Proteomes" id="UP000663868">
    <property type="component" value="Unassembled WGS sequence"/>
</dbReference>
<name>A0A820PU88_9BILA</name>
<dbReference type="Gene3D" id="3.30.559.30">
    <property type="entry name" value="Nonribosomal peptide synthetase, condensation domain"/>
    <property type="match status" value="1"/>
</dbReference>
<comment type="caution">
    <text evidence="1">The sequence shown here is derived from an EMBL/GenBank/DDBJ whole genome shotgun (WGS) entry which is preliminary data.</text>
</comment>
<dbReference type="EMBL" id="CAJOBB010025694">
    <property type="protein sequence ID" value="CAF4410428.1"/>
    <property type="molecule type" value="Genomic_DNA"/>
</dbReference>
<gene>
    <name evidence="1" type="ORF">KXQ929_LOCUS51557</name>
</gene>
<evidence type="ECO:0000313" key="2">
    <source>
        <dbReference type="Proteomes" id="UP000663868"/>
    </source>
</evidence>
<protein>
    <submittedName>
        <fullName evidence="1">Uncharacterized protein</fullName>
    </submittedName>
</protein>
<dbReference type="SUPFAM" id="SSF52777">
    <property type="entry name" value="CoA-dependent acyltransferases"/>
    <property type="match status" value="1"/>
</dbReference>
<dbReference type="AlphaFoldDB" id="A0A820PU88"/>
<sequence>LEHSHYSLQHILADLHLIQSNASFLETMFDSITVSKDVSELRLNGVNLEQVWLNELYEMAKFDFSLTFVYNPSSDDNQLSCSFVCSRDIFDATTAAIIGRRLRYLCEQIFASNSIEKSDDTCSISISQLNLILLDEMEEMQDIVFCRQRNITNEGRLLLSYNLFSFS</sequence>
<evidence type="ECO:0000313" key="1">
    <source>
        <dbReference type="EMBL" id="CAF4410428.1"/>
    </source>
</evidence>
<feature type="non-terminal residue" evidence="1">
    <location>
        <position position="1"/>
    </location>
</feature>
<accession>A0A820PU88</accession>
<reference evidence="1" key="1">
    <citation type="submission" date="2021-02" db="EMBL/GenBank/DDBJ databases">
        <authorList>
            <person name="Nowell W R."/>
        </authorList>
    </citation>
    <scope>NUCLEOTIDE SEQUENCE</scope>
</reference>
<organism evidence="1 2">
    <name type="scientific">Adineta steineri</name>
    <dbReference type="NCBI Taxonomy" id="433720"/>
    <lineage>
        <taxon>Eukaryota</taxon>
        <taxon>Metazoa</taxon>
        <taxon>Spiralia</taxon>
        <taxon>Gnathifera</taxon>
        <taxon>Rotifera</taxon>
        <taxon>Eurotatoria</taxon>
        <taxon>Bdelloidea</taxon>
        <taxon>Adinetida</taxon>
        <taxon>Adinetidae</taxon>
        <taxon>Adineta</taxon>
    </lineage>
</organism>
<proteinExistence type="predicted"/>